<proteinExistence type="predicted"/>
<name>A0ACC1HJF8_9FUNG</name>
<protein>
    <submittedName>
        <fullName evidence="1">Uncharacterized protein</fullName>
    </submittedName>
</protein>
<dbReference type="Proteomes" id="UP001145114">
    <property type="component" value="Unassembled WGS sequence"/>
</dbReference>
<organism evidence="1 2">
    <name type="scientific">Spiromyces aspiralis</name>
    <dbReference type="NCBI Taxonomy" id="68401"/>
    <lineage>
        <taxon>Eukaryota</taxon>
        <taxon>Fungi</taxon>
        <taxon>Fungi incertae sedis</taxon>
        <taxon>Zoopagomycota</taxon>
        <taxon>Kickxellomycotina</taxon>
        <taxon>Kickxellomycetes</taxon>
        <taxon>Kickxellales</taxon>
        <taxon>Kickxellaceae</taxon>
        <taxon>Spiromyces</taxon>
    </lineage>
</organism>
<feature type="non-terminal residue" evidence="1">
    <location>
        <position position="1"/>
    </location>
</feature>
<dbReference type="EMBL" id="JAMZIH010006319">
    <property type="protein sequence ID" value="KAJ1674049.1"/>
    <property type="molecule type" value="Genomic_DNA"/>
</dbReference>
<comment type="caution">
    <text evidence="1">The sequence shown here is derived from an EMBL/GenBank/DDBJ whole genome shotgun (WGS) entry which is preliminary data.</text>
</comment>
<accession>A0ACC1HJF8</accession>
<keyword evidence="2" id="KW-1185">Reference proteome</keyword>
<feature type="non-terminal residue" evidence="1">
    <location>
        <position position="678"/>
    </location>
</feature>
<evidence type="ECO:0000313" key="2">
    <source>
        <dbReference type="Proteomes" id="UP001145114"/>
    </source>
</evidence>
<sequence>TDALWGEYLEIDRNLRLKRHHAANNHPTSIGFVTFKSAVGAQQAAQLVMSAAPFNMQTALAPEPCNVYWPNVTLPVGYRAFRSFVSLCVVMLVYAFWFTPMFIIARKLMPQSLGERFPSLHELFENPFIAGALIYTAPMLVLATFNVVIPYIMMAISEYSGYINSSIQGGAIKYNFFYLVISVILVFSLNEAIPLKSEWIEDPRKFTKKLADQLPNATGFIMNYVAFAGVGIAPIRLLRPDYFANRLLSHSPRSRKELHRPVQLNWSFLYPQPLLVFTVCMTYSTLAPFSSVLAFAYFGINYLVNKYLIMFVYERPFDTVGSLCLRSLHHLPLGMLVYHLLMVGLFSLKKSWCLPFMFPLIALNVWLIGQWAYTHESRIDFVPLELLLEGDLEHGRRRRLGLSVPASPFTTTSANHGNVSATTSRNNLAPESMFYRRVDSHNRDYEWGDVEAREDSAPLESPYYSFHRQASLPADDASDHGSERRQLLSIDEGFDESEIVFTPHPWYYRVMSLPGELTQLIWDYTLRYLWRLVYVDPKSIPVELSRTSSTPPSNSGRSSEDNSDVEDPASPSLPFHCHEATSISGDLGQAMSPPWRAEGAARLPTNSAANAEGLSLPEQAAGGVHSTSGRNADNGNGNNNHRSSSQRSSASEISLGREGSMNYVYGVLDSSIQDYRHP</sequence>
<reference evidence="1" key="1">
    <citation type="submission" date="2022-06" db="EMBL/GenBank/DDBJ databases">
        <title>Phylogenomic reconstructions and comparative analyses of Kickxellomycotina fungi.</title>
        <authorList>
            <person name="Reynolds N.K."/>
            <person name="Stajich J.E."/>
            <person name="Barry K."/>
            <person name="Grigoriev I.V."/>
            <person name="Crous P."/>
            <person name="Smith M.E."/>
        </authorList>
    </citation>
    <scope>NUCLEOTIDE SEQUENCE</scope>
    <source>
        <strain evidence="1">RSA 2271</strain>
    </source>
</reference>
<gene>
    <name evidence="1" type="ORF">EV182_004070</name>
</gene>
<evidence type="ECO:0000313" key="1">
    <source>
        <dbReference type="EMBL" id="KAJ1674049.1"/>
    </source>
</evidence>